<evidence type="ECO:0000259" key="3">
    <source>
        <dbReference type="Pfam" id="PF23666"/>
    </source>
</evidence>
<dbReference type="Pfam" id="PF13547">
    <property type="entry name" value="GTA_TIM"/>
    <property type="match status" value="1"/>
</dbReference>
<dbReference type="InterPro" id="IPR056490">
    <property type="entry name" value="Rcc01698_C"/>
</dbReference>
<dbReference type="Proteomes" id="UP000244060">
    <property type="component" value="Unassembled WGS sequence"/>
</dbReference>
<dbReference type="CDD" id="cd19607">
    <property type="entry name" value="GTA_TIM-barrel-like"/>
    <property type="match status" value="1"/>
</dbReference>
<dbReference type="Gene3D" id="3.20.20.80">
    <property type="entry name" value="Glycosidases"/>
    <property type="match status" value="1"/>
</dbReference>
<sequence>MATLLLAAAGSAIGAGFGGTVLGLTGAVIGRAIGATVGQMIDQRLMGAGSQTVRTVRIERFRLMGAGEGAAVAQIFGRNRVAGQVIWASRFLESQSESSSGGKGGGPRTTVVSYSYSVSLAVALCEGEILRVGRIWADGAEIAPDTLNLRLYRGTEDQLPDPKIEAVEGAGLAPAYRGIAYVVIEDLQLEPFGNRVPQFSFEVMRAAQGPLADRVTNLQRAVRGVAMIPGSGEYALATSRLAYNYGPGESETANVHTASGQSDFLTSLDQLRGELPACRSVSLVVSWFGSDLRCGECEIRPKVEQGSFDASKMAWRAGGIDRGGAQLVGRLEDRPVYGGTPADAAVIEAIRALHVAGRSVVYYPFILMEQLPGNALPNPWTGETGQPVLPWRGRITLSAAPGRAGSPDRTAAAVAEVAAFFGTAEPDQFRIEGDRILYDGPDEWRYRRFILHAAWLCRLAGGVSAFCIGSEMRGLTQIRASGDSFPAVAELRRLAADVRSILGPSVKVGYAADWSEWFGYHPEGDVHFHLDPLWADENIDFIGIDNYMPLSDWRAGEDHADAHWGSVHELDYLKANVAGGEGHDWYYRDEAGAAAQDRVPITDGAFGEPWVYRCKDLKSWWSLPHHDRIAGARNAQPTAWVPRSKPIWFTEYGCPALDLGTNQPNLFLDPKSSESSLPRGSSGRRDDVIGMDYLRAMAEYWADEANNPVSPLYGGRMVDMDRAHVWAWDARPFPAFPARADVWSDGDNYARGHWLNGRAASQPLAAVVAEICERSGVTAIDVSRLHGVVRGYGLAEVDTARAALQPLMLAYGFEALERDGMLVFRMRDGRRSVEVRREGLVQSDELDGAVELIRAAEVETAGRVRLGFLEAEGDYEARQVEAAFPDEATFAVSQSEVPLVLTSAEARGTVERWLAESRVARDSLRLALPRSALALGAGDVLELEGRRYRIDRLEQAEAQLAEAVRVEPGIYIPADIAEQRPPARKVAAQMPVHAVILDLPLMTGAEVAHEPHLAVAAAPWPGRVAVWSAMQDAGYRLNGLVTGAATLGVTQTPLRAAPVGRWDMGAALRVKLQGPPLASASDLEVLNGANVMAIGDGSVDGWELFQFAEARLVGPRTWDLTRRLRGQAGTDATMPEIWPSGSTVVLITPALVQLGVPLAERNLARHYRIGAAARGYDDADVIHRVDACAGVGLRPLAPVHLAAERRDGDLLVRWVRRTRIDGDSWEGREVPLGEGSELYLVRVRMNGLVGRQEEVTAPCWTYTAEAQAEDGAAGTFTVEVAQVSDSFGPGPFRRLMV</sequence>
<dbReference type="InterPro" id="IPR032876">
    <property type="entry name" value="J_dom"/>
</dbReference>
<evidence type="ECO:0000313" key="5">
    <source>
        <dbReference type="Proteomes" id="UP000244060"/>
    </source>
</evidence>
<comment type="caution">
    <text evidence="4">The sequence shown here is derived from an EMBL/GenBank/DDBJ whole genome shotgun (WGS) entry which is preliminary data.</text>
</comment>
<dbReference type="RefSeq" id="WP_108220820.1">
    <property type="nucleotide sequence ID" value="NZ_QAOT01000006.1"/>
</dbReference>
<accession>A0A2T5K9E6</accession>
<feature type="domain" description="Tip attachment protein J" evidence="2">
    <location>
        <begin position="798"/>
        <end position="954"/>
    </location>
</feature>
<feature type="domain" description="GTA TIM-barrel-like" evidence="1">
    <location>
        <begin position="444"/>
        <end position="737"/>
    </location>
</feature>
<gene>
    <name evidence="4" type="ORF">C8J28_106182</name>
</gene>
<dbReference type="EMBL" id="QAOT01000006">
    <property type="protein sequence ID" value="PTR19034.1"/>
    <property type="molecule type" value="Genomic_DNA"/>
</dbReference>
<dbReference type="Pfam" id="PF23666">
    <property type="entry name" value="Rcc01698_C"/>
    <property type="match status" value="1"/>
</dbReference>
<evidence type="ECO:0000259" key="2">
    <source>
        <dbReference type="Pfam" id="PF13550"/>
    </source>
</evidence>
<evidence type="ECO:0000313" key="4">
    <source>
        <dbReference type="EMBL" id="PTR19034.1"/>
    </source>
</evidence>
<organism evidence="4 5">
    <name type="scientific">Cereibacter azotoformans</name>
    <dbReference type="NCBI Taxonomy" id="43057"/>
    <lineage>
        <taxon>Bacteria</taxon>
        <taxon>Pseudomonadati</taxon>
        <taxon>Pseudomonadota</taxon>
        <taxon>Alphaproteobacteria</taxon>
        <taxon>Rhodobacterales</taxon>
        <taxon>Paracoccaceae</taxon>
        <taxon>Cereibacter</taxon>
    </lineage>
</organism>
<protein>
    <submittedName>
        <fullName evidence="4">Putative tail protein</fullName>
    </submittedName>
</protein>
<name>A0A2T5K9E6_9RHOB</name>
<dbReference type="Pfam" id="PF13550">
    <property type="entry name" value="Phage-tail_3"/>
    <property type="match status" value="1"/>
</dbReference>
<dbReference type="SUPFAM" id="SSF51445">
    <property type="entry name" value="(Trans)glycosidases"/>
    <property type="match status" value="1"/>
</dbReference>
<proteinExistence type="predicted"/>
<reference evidence="4 5" key="1">
    <citation type="submission" date="2018-04" db="EMBL/GenBank/DDBJ databases">
        <title>Genomic Encyclopedia of Type Strains, Phase III (KMG-III): the genomes of soil and plant-associated and newly described type strains.</title>
        <authorList>
            <person name="Whitman W."/>
        </authorList>
    </citation>
    <scope>NUCLEOTIDE SEQUENCE [LARGE SCALE GENOMIC DNA]</scope>
    <source>
        <strain evidence="4 5">KA25</strain>
    </source>
</reference>
<evidence type="ECO:0000259" key="1">
    <source>
        <dbReference type="Pfam" id="PF13547"/>
    </source>
</evidence>
<dbReference type="OrthoDB" id="8445115at2"/>
<feature type="domain" description="Rcc01698-like C-terminal" evidence="3">
    <location>
        <begin position="1045"/>
        <end position="1145"/>
    </location>
</feature>
<dbReference type="InterPro" id="IPR017853">
    <property type="entry name" value="GH"/>
</dbReference>
<dbReference type="InterPro" id="IPR025195">
    <property type="entry name" value="GTA_TIM_dom"/>
</dbReference>
<keyword evidence="5" id="KW-1185">Reference proteome</keyword>